<keyword evidence="1" id="KW-0805">Transcription regulation</keyword>
<dbReference type="GO" id="GO:0005634">
    <property type="term" value="C:nucleus"/>
    <property type="evidence" value="ECO:0007669"/>
    <property type="project" value="TreeGrafter"/>
</dbReference>
<evidence type="ECO:0000256" key="3">
    <source>
        <dbReference type="ARBA" id="ARBA00023163"/>
    </source>
</evidence>
<dbReference type="Pfam" id="PF03479">
    <property type="entry name" value="PCC"/>
    <property type="match status" value="1"/>
</dbReference>
<dbReference type="Gene3D" id="3.30.1330.80">
    <property type="entry name" value="Hypothetical protein, similar to alpha- acetolactate decarboxylase, domain 2"/>
    <property type="match status" value="1"/>
</dbReference>
<feature type="compositionally biased region" description="Polar residues" evidence="5">
    <location>
        <begin position="32"/>
        <end position="49"/>
    </location>
</feature>
<dbReference type="SUPFAM" id="SSF117856">
    <property type="entry name" value="AF0104/ALDC/Ptd012-like"/>
    <property type="match status" value="1"/>
</dbReference>
<comment type="caution">
    <text evidence="7">The sequence shown here is derived from an EMBL/GenBank/DDBJ whole genome shotgun (WGS) entry which is preliminary data.</text>
</comment>
<dbReference type="GO" id="GO:0003700">
    <property type="term" value="F:DNA-binding transcription factor activity"/>
    <property type="evidence" value="ECO:0007669"/>
    <property type="project" value="TreeGrafter"/>
</dbReference>
<evidence type="ECO:0000256" key="2">
    <source>
        <dbReference type="ARBA" id="ARBA00023125"/>
    </source>
</evidence>
<keyword evidence="8" id="KW-1185">Reference proteome</keyword>
<feature type="non-terminal residue" evidence="7">
    <location>
        <position position="1"/>
    </location>
</feature>
<evidence type="ECO:0000256" key="4">
    <source>
        <dbReference type="ARBA" id="ARBA00023242"/>
    </source>
</evidence>
<sequence>TSTKNKRMSDHIAERNQELQLFTAPQPEIEAPNTNTTVDNNHHASSSTASRRPRGRPLGSRNKPKMPVIVTQDNTNVVNSHMLEISVGDDISKSVFDYAHRQGRGICILNGDGLVTHVRLRLPTGRIVTLQGRFEILLISGTIFPTPTPMNVGGLTIYLSGTNEQVIGGSVMPPLVASSLVTLTVASFANTTPEKLSSIVIDRNEHQLPCLNGAGQVRVGDDDLFNVGDSTSGKRNMMSSNISYPSSSTQDCIFGWDTTATIIPPSKHPRF</sequence>
<dbReference type="InterPro" id="IPR005175">
    <property type="entry name" value="PPC_dom"/>
</dbReference>
<feature type="domain" description="PPC" evidence="6">
    <location>
        <begin position="75"/>
        <end position="209"/>
    </location>
</feature>
<dbReference type="Proteomes" id="UP001058974">
    <property type="component" value="Chromosome 5"/>
</dbReference>
<dbReference type="PROSITE" id="PS51742">
    <property type="entry name" value="PPC"/>
    <property type="match status" value="1"/>
</dbReference>
<proteinExistence type="predicted"/>
<feature type="region of interest" description="Disordered" evidence="5">
    <location>
        <begin position="1"/>
        <end position="66"/>
    </location>
</feature>
<evidence type="ECO:0000256" key="1">
    <source>
        <dbReference type="ARBA" id="ARBA00023015"/>
    </source>
</evidence>
<dbReference type="AlphaFoldDB" id="A0A9D4WIN7"/>
<evidence type="ECO:0000256" key="5">
    <source>
        <dbReference type="SAM" id="MobiDB-lite"/>
    </source>
</evidence>
<reference evidence="7 8" key="1">
    <citation type="journal article" date="2022" name="Nat. Genet.">
        <title>Improved pea reference genome and pan-genome highlight genomic features and evolutionary characteristics.</title>
        <authorList>
            <person name="Yang T."/>
            <person name="Liu R."/>
            <person name="Luo Y."/>
            <person name="Hu S."/>
            <person name="Wang D."/>
            <person name="Wang C."/>
            <person name="Pandey M.K."/>
            <person name="Ge S."/>
            <person name="Xu Q."/>
            <person name="Li N."/>
            <person name="Li G."/>
            <person name="Huang Y."/>
            <person name="Saxena R.K."/>
            <person name="Ji Y."/>
            <person name="Li M."/>
            <person name="Yan X."/>
            <person name="He Y."/>
            <person name="Liu Y."/>
            <person name="Wang X."/>
            <person name="Xiang C."/>
            <person name="Varshney R.K."/>
            <person name="Ding H."/>
            <person name="Gao S."/>
            <person name="Zong X."/>
        </authorList>
    </citation>
    <scope>NUCLEOTIDE SEQUENCE [LARGE SCALE GENOMIC DNA]</scope>
    <source>
        <strain evidence="7 8">cv. Zhongwan 6</strain>
    </source>
</reference>
<organism evidence="7 8">
    <name type="scientific">Pisum sativum</name>
    <name type="common">Garden pea</name>
    <name type="synonym">Lathyrus oleraceus</name>
    <dbReference type="NCBI Taxonomy" id="3888"/>
    <lineage>
        <taxon>Eukaryota</taxon>
        <taxon>Viridiplantae</taxon>
        <taxon>Streptophyta</taxon>
        <taxon>Embryophyta</taxon>
        <taxon>Tracheophyta</taxon>
        <taxon>Spermatophyta</taxon>
        <taxon>Magnoliopsida</taxon>
        <taxon>eudicotyledons</taxon>
        <taxon>Gunneridae</taxon>
        <taxon>Pentapetalae</taxon>
        <taxon>rosids</taxon>
        <taxon>fabids</taxon>
        <taxon>Fabales</taxon>
        <taxon>Fabaceae</taxon>
        <taxon>Papilionoideae</taxon>
        <taxon>50 kb inversion clade</taxon>
        <taxon>NPAAA clade</taxon>
        <taxon>Hologalegina</taxon>
        <taxon>IRL clade</taxon>
        <taxon>Fabeae</taxon>
        <taxon>Lathyrus</taxon>
    </lineage>
</organism>
<name>A0A9D4WIN7_PEA</name>
<keyword evidence="4" id="KW-0539">Nucleus</keyword>
<keyword evidence="3" id="KW-0804">Transcription</keyword>
<dbReference type="GO" id="GO:0003680">
    <property type="term" value="F:minor groove of adenine-thymine-rich DNA binding"/>
    <property type="evidence" value="ECO:0007669"/>
    <property type="project" value="InterPro"/>
</dbReference>
<dbReference type="PANTHER" id="PTHR31100">
    <property type="entry name" value="AT-HOOK MOTIF NUCLEAR-LOCALIZED PROTEIN 15"/>
    <property type="match status" value="1"/>
</dbReference>
<protein>
    <recommendedName>
        <fullName evidence="6">PPC domain-containing protein</fullName>
    </recommendedName>
</protein>
<dbReference type="CDD" id="cd11378">
    <property type="entry name" value="DUF296"/>
    <property type="match status" value="1"/>
</dbReference>
<gene>
    <name evidence="7" type="ORF">KIW84_050251</name>
</gene>
<evidence type="ECO:0000313" key="7">
    <source>
        <dbReference type="EMBL" id="KAI5402570.1"/>
    </source>
</evidence>
<evidence type="ECO:0000259" key="6">
    <source>
        <dbReference type="PROSITE" id="PS51742"/>
    </source>
</evidence>
<dbReference type="InterPro" id="IPR014476">
    <property type="entry name" value="AHL15-29"/>
</dbReference>
<dbReference type="PANTHER" id="PTHR31100:SF51">
    <property type="entry name" value="AT-HOOK MOTIF NUCLEAR-LOCALIZED PROTEIN 29"/>
    <property type="match status" value="1"/>
</dbReference>
<keyword evidence="2" id="KW-0238">DNA-binding</keyword>
<accession>A0A9D4WIN7</accession>
<dbReference type="Gramene" id="Psat05G0025100-T1">
    <property type="protein sequence ID" value="KAI5402570.1"/>
    <property type="gene ID" value="KIW84_050251"/>
</dbReference>
<dbReference type="EMBL" id="JAMSHJ010000005">
    <property type="protein sequence ID" value="KAI5402570.1"/>
    <property type="molecule type" value="Genomic_DNA"/>
</dbReference>
<feature type="compositionally biased region" description="Basic and acidic residues" evidence="5">
    <location>
        <begin position="7"/>
        <end position="17"/>
    </location>
</feature>
<evidence type="ECO:0000313" key="8">
    <source>
        <dbReference type="Proteomes" id="UP001058974"/>
    </source>
</evidence>
<dbReference type="GO" id="GO:0010228">
    <property type="term" value="P:vegetative to reproductive phase transition of meristem"/>
    <property type="evidence" value="ECO:0007669"/>
    <property type="project" value="TreeGrafter"/>
</dbReference>